<name>A0ABM3R1I6_SPIOL</name>
<gene>
    <name evidence="3" type="primary">LOC130464107</name>
</gene>
<dbReference type="PANTHER" id="PTHR31672:SF13">
    <property type="entry name" value="F-BOX PROTEIN CPR30-LIKE"/>
    <property type="match status" value="1"/>
</dbReference>
<dbReference type="GeneID" id="130464107"/>
<keyword evidence="2" id="KW-1185">Reference proteome</keyword>
<feature type="domain" description="F-box" evidence="1">
    <location>
        <begin position="17"/>
        <end position="62"/>
    </location>
</feature>
<organism evidence="2 3">
    <name type="scientific">Spinacia oleracea</name>
    <name type="common">Spinach</name>
    <dbReference type="NCBI Taxonomy" id="3562"/>
    <lineage>
        <taxon>Eukaryota</taxon>
        <taxon>Viridiplantae</taxon>
        <taxon>Streptophyta</taxon>
        <taxon>Embryophyta</taxon>
        <taxon>Tracheophyta</taxon>
        <taxon>Spermatophyta</taxon>
        <taxon>Magnoliopsida</taxon>
        <taxon>eudicotyledons</taxon>
        <taxon>Gunneridae</taxon>
        <taxon>Pentapetalae</taxon>
        <taxon>Caryophyllales</taxon>
        <taxon>Chenopodiaceae</taxon>
        <taxon>Chenopodioideae</taxon>
        <taxon>Anserineae</taxon>
        <taxon>Spinacia</taxon>
    </lineage>
</organism>
<dbReference type="PANTHER" id="PTHR31672">
    <property type="entry name" value="BNACNNG10540D PROTEIN"/>
    <property type="match status" value="1"/>
</dbReference>
<evidence type="ECO:0000313" key="2">
    <source>
        <dbReference type="Proteomes" id="UP000813463"/>
    </source>
</evidence>
<sequence>MVVIKADINDRESAKYDKFDGHLPHELTLEILLRLPAKSLLRFKLVSKSWNSLISRQDFKKSHTRNSKPQPVTLLYNSYYMPVNSLSLSKSDSLNPTVLQVNLSFHDGGKRYMCSELIGSCNGLICTYSEFEKCFYLRNPLTKETKEIYFPYHKSDTFLRIRSGGASWFGSVPSMNDYVIWVPVNRRVYLYSIRDDKWRELDTSDIESFGSVHWGNNVVVMNETLHCLLDNYGRKFMVRYDLVQETFEVARISFNYHNYASMKFNTELSIGILQDSNSNLSICMSNIYYSRNNNRRWVMDVWKLEKYNKLDSWKKLFSLDLESSPDSPYCQFYSFLLGFTSNRGILVKSSLFYEDHTTNFNELFLFDLNQNSLRRMQLGRVEDVSYMLDYVETLVSPFSLP</sequence>
<dbReference type="Pfam" id="PF00646">
    <property type="entry name" value="F-box"/>
    <property type="match status" value="1"/>
</dbReference>
<accession>A0ABM3R1I6</accession>
<dbReference type="SMART" id="SM00256">
    <property type="entry name" value="FBOX"/>
    <property type="match status" value="1"/>
</dbReference>
<dbReference type="InterPro" id="IPR050796">
    <property type="entry name" value="SCF_F-box_component"/>
</dbReference>
<reference evidence="2" key="1">
    <citation type="journal article" date="2021" name="Nat. Commun.">
        <title>Genomic analyses provide insights into spinach domestication and the genetic basis of agronomic traits.</title>
        <authorList>
            <person name="Cai X."/>
            <person name="Sun X."/>
            <person name="Xu C."/>
            <person name="Sun H."/>
            <person name="Wang X."/>
            <person name="Ge C."/>
            <person name="Zhang Z."/>
            <person name="Wang Q."/>
            <person name="Fei Z."/>
            <person name="Jiao C."/>
            <person name="Wang Q."/>
        </authorList>
    </citation>
    <scope>NUCLEOTIDE SEQUENCE [LARGE SCALE GENOMIC DNA]</scope>
    <source>
        <strain evidence="2">cv. Varoflay</strain>
    </source>
</reference>
<dbReference type="PROSITE" id="PS50181">
    <property type="entry name" value="FBOX"/>
    <property type="match status" value="1"/>
</dbReference>
<reference evidence="3" key="2">
    <citation type="submission" date="2025-08" db="UniProtKB">
        <authorList>
            <consortium name="RefSeq"/>
        </authorList>
    </citation>
    <scope>IDENTIFICATION</scope>
    <source>
        <tissue evidence="3">Leaf</tissue>
    </source>
</reference>
<proteinExistence type="predicted"/>
<dbReference type="InterPro" id="IPR036047">
    <property type="entry name" value="F-box-like_dom_sf"/>
</dbReference>
<dbReference type="CDD" id="cd22157">
    <property type="entry name" value="F-box_AtFBW1-like"/>
    <property type="match status" value="1"/>
</dbReference>
<dbReference type="Gene3D" id="1.20.1280.50">
    <property type="match status" value="1"/>
</dbReference>
<protein>
    <submittedName>
        <fullName evidence="3">F-box/kelch-repeat protein At3g23880-like</fullName>
    </submittedName>
</protein>
<evidence type="ECO:0000259" key="1">
    <source>
        <dbReference type="PROSITE" id="PS50181"/>
    </source>
</evidence>
<dbReference type="RefSeq" id="XP_056689492.1">
    <property type="nucleotide sequence ID" value="XM_056833514.1"/>
</dbReference>
<dbReference type="SUPFAM" id="SSF81383">
    <property type="entry name" value="F-box domain"/>
    <property type="match status" value="1"/>
</dbReference>
<evidence type="ECO:0000313" key="3">
    <source>
        <dbReference type="RefSeq" id="XP_056689492.1"/>
    </source>
</evidence>
<dbReference type="InterPro" id="IPR001810">
    <property type="entry name" value="F-box_dom"/>
</dbReference>
<dbReference type="Proteomes" id="UP000813463">
    <property type="component" value="Chromosome 6"/>
</dbReference>